<keyword evidence="5" id="KW-0175">Coiled coil</keyword>
<keyword evidence="2" id="KW-0378">Hydrolase</keyword>
<dbReference type="GO" id="GO:0005524">
    <property type="term" value="F:ATP binding"/>
    <property type="evidence" value="ECO:0007669"/>
    <property type="project" value="UniProtKB-KW"/>
</dbReference>
<keyword evidence="11" id="KW-1185">Reference proteome</keyword>
<dbReference type="PANTHER" id="PTHR10887:SF522">
    <property type="entry name" value="P-LOOP CONTAINING NUCLEOSIDE TRIPHOSPHATE HYDROLASES SUPERFAMILY PROTEIN"/>
    <property type="match status" value="1"/>
</dbReference>
<evidence type="ECO:0000259" key="9">
    <source>
        <dbReference type="Pfam" id="PF20073"/>
    </source>
</evidence>
<evidence type="ECO:0000313" key="10">
    <source>
        <dbReference type="EMBL" id="KAJ8769973.1"/>
    </source>
</evidence>
<dbReference type="Pfam" id="PF13087">
    <property type="entry name" value="AAA_12"/>
    <property type="match status" value="1"/>
</dbReference>
<dbReference type="InterPro" id="IPR045055">
    <property type="entry name" value="DNA2/NAM7-like"/>
</dbReference>
<evidence type="ECO:0000256" key="2">
    <source>
        <dbReference type="ARBA" id="ARBA00022801"/>
    </source>
</evidence>
<dbReference type="InterPro" id="IPR045529">
    <property type="entry name" value="DUF6469"/>
</dbReference>
<evidence type="ECO:0000256" key="1">
    <source>
        <dbReference type="ARBA" id="ARBA00022741"/>
    </source>
</evidence>
<evidence type="ECO:0000256" key="3">
    <source>
        <dbReference type="ARBA" id="ARBA00022806"/>
    </source>
</evidence>
<evidence type="ECO:0000256" key="5">
    <source>
        <dbReference type="SAM" id="Coils"/>
    </source>
</evidence>
<evidence type="ECO:0000256" key="6">
    <source>
        <dbReference type="SAM" id="MobiDB-lite"/>
    </source>
</evidence>
<dbReference type="GO" id="GO:0016787">
    <property type="term" value="F:hydrolase activity"/>
    <property type="evidence" value="ECO:0007669"/>
    <property type="project" value="UniProtKB-KW"/>
</dbReference>
<accession>A0AAV8TUV7</accession>
<comment type="caution">
    <text evidence="10">The sequence shown here is derived from an EMBL/GenBank/DDBJ whole genome shotgun (WGS) entry which is preliminary data.</text>
</comment>
<evidence type="ECO:0000256" key="4">
    <source>
        <dbReference type="ARBA" id="ARBA00022840"/>
    </source>
</evidence>
<feature type="compositionally biased region" description="Polar residues" evidence="6">
    <location>
        <begin position="1150"/>
        <end position="1162"/>
    </location>
</feature>
<keyword evidence="3" id="KW-0347">Helicase</keyword>
<feature type="domain" description="DUF6469" evidence="9">
    <location>
        <begin position="85"/>
        <end position="217"/>
    </location>
</feature>
<evidence type="ECO:0000313" key="11">
    <source>
        <dbReference type="Proteomes" id="UP001159364"/>
    </source>
</evidence>
<protein>
    <recommendedName>
        <fullName evidence="12">Helicase MAGATAMA 3</fullName>
    </recommendedName>
</protein>
<feature type="compositionally biased region" description="Basic and acidic residues" evidence="6">
    <location>
        <begin position="1164"/>
        <end position="1174"/>
    </location>
</feature>
<dbReference type="GO" id="GO:0004386">
    <property type="term" value="F:helicase activity"/>
    <property type="evidence" value="ECO:0007669"/>
    <property type="project" value="UniProtKB-KW"/>
</dbReference>
<feature type="domain" description="DNA2/NAM7 helicase helicase" evidence="7">
    <location>
        <begin position="648"/>
        <end position="720"/>
    </location>
</feature>
<proteinExistence type="predicted"/>
<dbReference type="FunFam" id="3.40.50.300:FF:000326">
    <property type="entry name" value="P-loop containing nucleoside triphosphate hydrolase"/>
    <property type="match status" value="1"/>
</dbReference>
<dbReference type="EMBL" id="JAIWQS010000003">
    <property type="protein sequence ID" value="KAJ8769973.1"/>
    <property type="molecule type" value="Genomic_DNA"/>
</dbReference>
<dbReference type="InterPro" id="IPR047187">
    <property type="entry name" value="SF1_C_Upf1"/>
</dbReference>
<dbReference type="CDD" id="cd18808">
    <property type="entry name" value="SF1_C_Upf1"/>
    <property type="match status" value="1"/>
</dbReference>
<dbReference type="Proteomes" id="UP001159364">
    <property type="component" value="Linkage Group LG03"/>
</dbReference>
<dbReference type="SUPFAM" id="SSF52540">
    <property type="entry name" value="P-loop containing nucleoside triphosphate hydrolases"/>
    <property type="match status" value="1"/>
</dbReference>
<gene>
    <name evidence="10" type="ORF">K2173_009055</name>
</gene>
<name>A0AAV8TUV7_9ROSI</name>
<sequence>MQGRVKEAELTKEKPPGRSLIELVFSWSIGDVLNKDLYKNQLVKRIPETFLSTADYMRSLIPPLLEETHADLCSSMKSVANAPVREVFRFSQSKNYRDPGDLFYTIQLKPMDTINGPRTYKPEAGDLLAVSDVRPESESDLNRPRRPYLVASIKGLENDNPDILEVLASKPILVDENMKNRGDQSSSRPMGKQRRDTLFVVFLTNLTTNIRIWRSLKSELAGGNMKIISRVLQGDPNGAEHCSYCSLESNRLAASNQLQSTKGSSDLNLSQKEAIISCLCMRQCLHQNCVELIWGPPGTGKTKTVGLWLFLLLKLKCRTLTCAPTNIAVLAVTSRLLGLFKESMKNSTYGVGDIVLFGNEERMKIDENDSLLDVFLDYRVDVLYMCLNPSTGWKHIVASMISLLDDPERMYCQPCISEEEKKINDRILEEINKKEKRRSTLSEEEKENKKEINDRMTEEINKNEEEKIDVQDIKENNIWLKHIFQALIASKSNEKQKVSASGQERQTVEKEDVRGHCLNKENKGQKEKTDERLTFEMFLKQQFKILSERLEFCIVNLSTHLPTSVLSLEVVKNMNIALNLLKSLRTSLRSPSVSDEYLNQVFYGLESAGNNTSNVSLMRTKRRDCLHILLSLPRVFGVPNTGDKHAFRNFFLQEARLIFCTASSSVKLHAEGMRPVELVVIDEAAQLKECESTIPLQLSGLHHAILVGDERQMPSMVQSKISQGAGFGRSLFERLTLLGHKKHLLDTQYRMHPSISLFPNKEFYAMQIQDAPTVQGNNYQKNFLQGNLYGPYSFINIAHGKEEFKDGHSCRNMVEVAVVSDIVARLYKEFIITRKKTSIGVISPYRAQIRAIEEKIDRLNIAKGNFSVSVRSVDGFQGGEEDVIIMSTVRFNGRGSVGFLANPQRVNVSLTRARYCLWILGNGATLINSDSIWKKLVIDAKNRACFYNADEDKSLDKAIIDATAVELDDLLNMKSLQVGKSVWKVCLSEDFRKSVAGIAGADIQNEVISLLGKLSTGWRQPCSDRSITMLEATCSEILECYRVNDMLYLIWSVDTMKEKSNYIQVLKVWDVLPRRGIRKLSKRLDSIFQKYTEENMNRCKHKFVEGDLVLPMRWSIDSSDVPEKLRSVVDGLQHFSQRFASLSIRDQSEESTPSTYECSSSTRAKKDFETRQVH</sequence>
<dbReference type="InterPro" id="IPR027417">
    <property type="entry name" value="P-loop_NTPase"/>
</dbReference>
<feature type="domain" description="DNA2/NAM7 helicase-like C-terminal" evidence="8">
    <location>
        <begin position="728"/>
        <end position="922"/>
    </location>
</feature>
<dbReference type="InterPro" id="IPR041679">
    <property type="entry name" value="DNA2/NAM7-like_C"/>
</dbReference>
<dbReference type="InterPro" id="IPR041677">
    <property type="entry name" value="DNA2/NAM7_AAA_11"/>
</dbReference>
<dbReference type="GO" id="GO:0005694">
    <property type="term" value="C:chromosome"/>
    <property type="evidence" value="ECO:0007669"/>
    <property type="project" value="UniProtKB-ARBA"/>
</dbReference>
<evidence type="ECO:0000259" key="8">
    <source>
        <dbReference type="Pfam" id="PF13087"/>
    </source>
</evidence>
<dbReference type="AlphaFoldDB" id="A0AAV8TUV7"/>
<feature type="domain" description="DNA2/NAM7 helicase helicase" evidence="7">
    <location>
        <begin position="267"/>
        <end position="470"/>
    </location>
</feature>
<organism evidence="10 11">
    <name type="scientific">Erythroxylum novogranatense</name>
    <dbReference type="NCBI Taxonomy" id="1862640"/>
    <lineage>
        <taxon>Eukaryota</taxon>
        <taxon>Viridiplantae</taxon>
        <taxon>Streptophyta</taxon>
        <taxon>Embryophyta</taxon>
        <taxon>Tracheophyta</taxon>
        <taxon>Spermatophyta</taxon>
        <taxon>Magnoliopsida</taxon>
        <taxon>eudicotyledons</taxon>
        <taxon>Gunneridae</taxon>
        <taxon>Pentapetalae</taxon>
        <taxon>rosids</taxon>
        <taxon>fabids</taxon>
        <taxon>Malpighiales</taxon>
        <taxon>Erythroxylaceae</taxon>
        <taxon>Erythroxylum</taxon>
    </lineage>
</organism>
<dbReference type="PANTHER" id="PTHR10887">
    <property type="entry name" value="DNA2/NAM7 HELICASE FAMILY"/>
    <property type="match status" value="1"/>
</dbReference>
<keyword evidence="1" id="KW-0547">Nucleotide-binding</keyword>
<feature type="region of interest" description="Disordered" evidence="6">
    <location>
        <begin position="1150"/>
        <end position="1174"/>
    </location>
</feature>
<keyword evidence="4" id="KW-0067">ATP-binding</keyword>
<evidence type="ECO:0008006" key="12">
    <source>
        <dbReference type="Google" id="ProtNLM"/>
    </source>
</evidence>
<dbReference type="Pfam" id="PF20073">
    <property type="entry name" value="DUF6469"/>
    <property type="match status" value="1"/>
</dbReference>
<evidence type="ECO:0000259" key="7">
    <source>
        <dbReference type="Pfam" id="PF13086"/>
    </source>
</evidence>
<dbReference type="Pfam" id="PF13086">
    <property type="entry name" value="AAA_11"/>
    <property type="match status" value="2"/>
</dbReference>
<reference evidence="10 11" key="1">
    <citation type="submission" date="2021-09" db="EMBL/GenBank/DDBJ databases">
        <title>Genomic insights and catalytic innovation underlie evolution of tropane alkaloids biosynthesis.</title>
        <authorList>
            <person name="Wang Y.-J."/>
            <person name="Tian T."/>
            <person name="Huang J.-P."/>
            <person name="Huang S.-X."/>
        </authorList>
    </citation>
    <scope>NUCLEOTIDE SEQUENCE [LARGE SCALE GENOMIC DNA]</scope>
    <source>
        <strain evidence="10">KIB-2018</strain>
        <tissue evidence="10">Leaf</tissue>
    </source>
</reference>
<feature type="coiled-coil region" evidence="5">
    <location>
        <begin position="417"/>
        <end position="476"/>
    </location>
</feature>
<dbReference type="Gene3D" id="3.40.50.300">
    <property type="entry name" value="P-loop containing nucleotide triphosphate hydrolases"/>
    <property type="match status" value="3"/>
</dbReference>